<feature type="signal peptide" evidence="1">
    <location>
        <begin position="1"/>
        <end position="23"/>
    </location>
</feature>
<name>A0A9X7W377_9BACL</name>
<dbReference type="AlphaFoldDB" id="A0A9X7W377"/>
<feature type="chain" id="PRO_5040915506" description="Lipoprotein" evidence="1">
    <location>
        <begin position="24"/>
        <end position="179"/>
    </location>
</feature>
<evidence type="ECO:0000313" key="3">
    <source>
        <dbReference type="Proteomes" id="UP000663505"/>
    </source>
</evidence>
<organism evidence="2 3">
    <name type="scientific">Alicyclobacillus mengziensis</name>
    <dbReference type="NCBI Taxonomy" id="2931921"/>
    <lineage>
        <taxon>Bacteria</taxon>
        <taxon>Bacillati</taxon>
        <taxon>Bacillota</taxon>
        <taxon>Bacilli</taxon>
        <taxon>Bacillales</taxon>
        <taxon>Alicyclobacillaceae</taxon>
        <taxon>Alicyclobacillus</taxon>
    </lineage>
</organism>
<accession>A0A9X7W377</accession>
<sequence length="179" mass="19810">MKRGAFAISVMACLMLTGCSIFPKPAPKPSDYEVSFSMDNATPFVTAPKSQYQAQFQVTVTKWNQNFDPGKTEVFLIVTDKTAPVIDLESDNANNFAYGGWFNLSVENPVLKSLGLQPISTTRVPNNWFNVVNANKASARFVARTESPVNPVDWRFVIMATQGNQGKVKVLWTKVVKPS</sequence>
<reference evidence="2 3" key="1">
    <citation type="submission" date="2021-02" db="EMBL/GenBank/DDBJ databases">
        <title>Alicyclobacillus curvatus sp. nov. and Alicyclobacillus mengziensis sp. nov., two acidophilic bacteria isolated from acid mine drainage.</title>
        <authorList>
            <person name="Huang Y."/>
        </authorList>
    </citation>
    <scope>NUCLEOTIDE SEQUENCE [LARGE SCALE GENOMIC DNA]</scope>
    <source>
        <strain evidence="2 3">S30H14</strain>
    </source>
</reference>
<dbReference type="EMBL" id="CP071182">
    <property type="protein sequence ID" value="QSO48458.1"/>
    <property type="molecule type" value="Genomic_DNA"/>
</dbReference>
<dbReference type="RefSeq" id="WP_206657793.1">
    <property type="nucleotide sequence ID" value="NZ_CP071182.1"/>
</dbReference>
<keyword evidence="3" id="KW-1185">Reference proteome</keyword>
<evidence type="ECO:0008006" key="4">
    <source>
        <dbReference type="Google" id="ProtNLM"/>
    </source>
</evidence>
<keyword evidence="1" id="KW-0732">Signal</keyword>
<evidence type="ECO:0000313" key="2">
    <source>
        <dbReference type="EMBL" id="QSO48458.1"/>
    </source>
</evidence>
<dbReference type="Proteomes" id="UP000663505">
    <property type="component" value="Chromosome"/>
</dbReference>
<protein>
    <recommendedName>
        <fullName evidence="4">Lipoprotein</fullName>
    </recommendedName>
</protein>
<evidence type="ECO:0000256" key="1">
    <source>
        <dbReference type="SAM" id="SignalP"/>
    </source>
</evidence>
<gene>
    <name evidence="2" type="ORF">JZ786_05570</name>
</gene>
<dbReference type="KEGG" id="afx:JZ786_05570"/>
<dbReference type="PROSITE" id="PS51257">
    <property type="entry name" value="PROKAR_LIPOPROTEIN"/>
    <property type="match status" value="1"/>
</dbReference>
<proteinExistence type="predicted"/>